<keyword evidence="4" id="KW-0732">Signal</keyword>
<evidence type="ECO:0000313" key="7">
    <source>
        <dbReference type="Proteomes" id="UP000256686"/>
    </source>
</evidence>
<dbReference type="GO" id="GO:0046677">
    <property type="term" value="P:response to antibiotic"/>
    <property type="evidence" value="ECO:0007669"/>
    <property type="project" value="InterPro"/>
</dbReference>
<dbReference type="EMBL" id="QNVT01000019">
    <property type="protein sequence ID" value="REC60930.1"/>
    <property type="molecule type" value="Genomic_DNA"/>
</dbReference>
<dbReference type="Proteomes" id="UP000256686">
    <property type="component" value="Unassembled WGS sequence"/>
</dbReference>
<name>A0A3D9C4X2_9FLAO</name>
<accession>A0A3D9C4X2</accession>
<gene>
    <name evidence="6" type="ORF">DRF65_17995</name>
</gene>
<feature type="signal peptide" evidence="4">
    <location>
        <begin position="1"/>
        <end position="17"/>
    </location>
</feature>
<dbReference type="PANTHER" id="PTHR35333">
    <property type="entry name" value="BETA-LACTAMASE"/>
    <property type="match status" value="1"/>
</dbReference>
<dbReference type="GO" id="GO:0008800">
    <property type="term" value="F:beta-lactamase activity"/>
    <property type="evidence" value="ECO:0007669"/>
    <property type="project" value="UniProtKB-EC"/>
</dbReference>
<dbReference type="NCBIfam" id="NF033103">
    <property type="entry name" value="bla_class_A"/>
    <property type="match status" value="1"/>
</dbReference>
<reference evidence="7" key="1">
    <citation type="submission" date="2018-06" db="EMBL/GenBank/DDBJ databases">
        <authorList>
            <person name="Lum Nde A."/>
            <person name="Hugo C."/>
        </authorList>
    </citation>
    <scope>NUCLEOTIDE SEQUENCE [LARGE SCALE GENOMIC DNA]</scope>
    <source>
        <strain evidence="7">1_F178</strain>
    </source>
</reference>
<comment type="catalytic activity">
    <reaction evidence="1">
        <text>a beta-lactam + H2O = a substituted beta-amino acid</text>
        <dbReference type="Rhea" id="RHEA:20401"/>
        <dbReference type="ChEBI" id="CHEBI:15377"/>
        <dbReference type="ChEBI" id="CHEBI:35627"/>
        <dbReference type="ChEBI" id="CHEBI:140347"/>
        <dbReference type="EC" id="3.5.2.6"/>
    </reaction>
</comment>
<feature type="chain" id="PRO_5017547777" description="beta-lactamase" evidence="4">
    <location>
        <begin position="18"/>
        <end position="293"/>
    </location>
</feature>
<keyword evidence="7" id="KW-1185">Reference proteome</keyword>
<dbReference type="NCBIfam" id="NF012099">
    <property type="entry name" value="SubclassA2"/>
    <property type="match status" value="1"/>
</dbReference>
<comment type="caution">
    <text evidence="6">The sequence shown here is derived from an EMBL/GenBank/DDBJ whole genome shotgun (WGS) entry which is preliminary data.</text>
</comment>
<dbReference type="PANTHER" id="PTHR35333:SF3">
    <property type="entry name" value="BETA-LACTAMASE-TYPE TRANSPEPTIDASE FOLD CONTAINING PROTEIN"/>
    <property type="match status" value="1"/>
</dbReference>
<dbReference type="RefSeq" id="WP_115972133.1">
    <property type="nucleotide sequence ID" value="NZ_QNVT01000019.1"/>
</dbReference>
<dbReference type="Gene3D" id="3.40.710.10">
    <property type="entry name" value="DD-peptidase/beta-lactamase superfamily"/>
    <property type="match status" value="1"/>
</dbReference>
<evidence type="ECO:0000256" key="3">
    <source>
        <dbReference type="ARBA" id="ARBA00012865"/>
    </source>
</evidence>
<evidence type="ECO:0000256" key="4">
    <source>
        <dbReference type="SAM" id="SignalP"/>
    </source>
</evidence>
<dbReference type="InterPro" id="IPR012338">
    <property type="entry name" value="Beta-lactam/transpept-like"/>
</dbReference>
<evidence type="ECO:0000259" key="5">
    <source>
        <dbReference type="Pfam" id="PF13354"/>
    </source>
</evidence>
<dbReference type="NCBIfam" id="NF000447">
    <property type="entry name" value="bla-A_Chryseo"/>
    <property type="match status" value="1"/>
</dbReference>
<comment type="similarity">
    <text evidence="2">Belongs to the class-A beta-lactamase family.</text>
</comment>
<proteinExistence type="inferred from homology"/>
<organism evidence="6 7">
    <name type="scientific">Chryseobacterium pennae</name>
    <dbReference type="NCBI Taxonomy" id="2258962"/>
    <lineage>
        <taxon>Bacteria</taxon>
        <taxon>Pseudomonadati</taxon>
        <taxon>Bacteroidota</taxon>
        <taxon>Flavobacteriia</taxon>
        <taxon>Flavobacteriales</taxon>
        <taxon>Weeksellaceae</taxon>
        <taxon>Chryseobacterium group</taxon>
        <taxon>Chryseobacterium</taxon>
    </lineage>
</organism>
<protein>
    <recommendedName>
        <fullName evidence="3">beta-lactamase</fullName>
        <ecNumber evidence="3">3.5.2.6</ecNumber>
    </recommendedName>
</protein>
<feature type="domain" description="Beta-lactamase class A catalytic" evidence="5">
    <location>
        <begin position="39"/>
        <end position="266"/>
    </location>
</feature>
<dbReference type="InterPro" id="IPR000871">
    <property type="entry name" value="Beta-lactam_class-A"/>
</dbReference>
<dbReference type="PRINTS" id="PR00118">
    <property type="entry name" value="BLACTAMASEA"/>
</dbReference>
<dbReference type="GO" id="GO:0030655">
    <property type="term" value="P:beta-lactam antibiotic catabolic process"/>
    <property type="evidence" value="ECO:0007669"/>
    <property type="project" value="InterPro"/>
</dbReference>
<sequence length="293" mass="32620">MKKITFFLLLTSAFVSAQKSTLEQKINSITKGKQATVGVSVLGFENNFKYSQNGDKRLAMMSVFKFHIACAALDLVDQGKLSLDQKIFIKKSDLYENTWSPYRVKHPEGNREATLNEIIDYTVALSDNNLCDLLIGLTGGTQAIQKFMNSKGIKDFQIKYSEHGMALNGWDSLYENYTTTSSTVNLLKKFYDGKLLSKKSTDYLMQIMLGTKTGANKIVEQLPKGTPAAHKTGSSGRKDDTLTIAENDMGIITLPSGKHYAIAIYVSNSKESETENCKIISDISKVVWDNFNK</sequence>
<dbReference type="InterPro" id="IPR045155">
    <property type="entry name" value="Beta-lactam_cat"/>
</dbReference>
<evidence type="ECO:0000256" key="1">
    <source>
        <dbReference type="ARBA" id="ARBA00001526"/>
    </source>
</evidence>
<dbReference type="EC" id="3.5.2.6" evidence="3"/>
<dbReference type="SUPFAM" id="SSF56601">
    <property type="entry name" value="beta-lactamase/transpeptidase-like"/>
    <property type="match status" value="1"/>
</dbReference>
<evidence type="ECO:0000313" key="6">
    <source>
        <dbReference type="EMBL" id="REC60930.1"/>
    </source>
</evidence>
<dbReference type="Pfam" id="PF13354">
    <property type="entry name" value="Beta-lactamase2"/>
    <property type="match status" value="1"/>
</dbReference>
<evidence type="ECO:0000256" key="2">
    <source>
        <dbReference type="ARBA" id="ARBA00009009"/>
    </source>
</evidence>
<dbReference type="AlphaFoldDB" id="A0A3D9C4X2"/>